<dbReference type="EMBL" id="JWZT01000677">
    <property type="protein sequence ID" value="KII73780.1"/>
    <property type="molecule type" value="Genomic_DNA"/>
</dbReference>
<protein>
    <submittedName>
        <fullName evidence="1">Uncharacterized protein</fullName>
    </submittedName>
</protein>
<gene>
    <name evidence="1" type="ORF">RF11_13208</name>
</gene>
<evidence type="ECO:0000313" key="2">
    <source>
        <dbReference type="Proteomes" id="UP000031668"/>
    </source>
</evidence>
<dbReference type="OrthoDB" id="6019818at2759"/>
<dbReference type="Proteomes" id="UP000031668">
    <property type="component" value="Unassembled WGS sequence"/>
</dbReference>
<name>A0A0C2NBQ6_THEKT</name>
<dbReference type="AlphaFoldDB" id="A0A0C2NBQ6"/>
<dbReference type="InterPro" id="IPR015943">
    <property type="entry name" value="WD40/YVTN_repeat-like_dom_sf"/>
</dbReference>
<proteinExistence type="predicted"/>
<sequence>MSCGVSSDQKKCFLWKYDGLRDDNLRVEPCLTIPNLFHSQFSHDDMRIIAMDPFLNVVVSDIETGAKYLELKNPNRKYYFEGNYPQSNKRNTLILSNGELYCANSGKLIHVFDRLDYMQSGIFSVSENEVIYGQEKIVSFLTKV</sequence>
<dbReference type="Gene3D" id="2.130.10.10">
    <property type="entry name" value="YVTN repeat-like/Quinoprotein amine dehydrogenase"/>
    <property type="match status" value="1"/>
</dbReference>
<reference evidence="1 2" key="1">
    <citation type="journal article" date="2014" name="Genome Biol. Evol.">
        <title>The genome of the myxosporean Thelohanellus kitauei shows adaptations to nutrient acquisition within its fish host.</title>
        <authorList>
            <person name="Yang Y."/>
            <person name="Xiong J."/>
            <person name="Zhou Z."/>
            <person name="Huo F."/>
            <person name="Miao W."/>
            <person name="Ran C."/>
            <person name="Liu Y."/>
            <person name="Zhang J."/>
            <person name="Feng J."/>
            <person name="Wang M."/>
            <person name="Wang M."/>
            <person name="Wang L."/>
            <person name="Yao B."/>
        </authorList>
    </citation>
    <scope>NUCLEOTIDE SEQUENCE [LARGE SCALE GENOMIC DNA]</scope>
    <source>
        <strain evidence="1">Wuqing</strain>
    </source>
</reference>
<keyword evidence="2" id="KW-1185">Reference proteome</keyword>
<organism evidence="1 2">
    <name type="scientific">Thelohanellus kitauei</name>
    <name type="common">Myxosporean</name>
    <dbReference type="NCBI Taxonomy" id="669202"/>
    <lineage>
        <taxon>Eukaryota</taxon>
        <taxon>Metazoa</taxon>
        <taxon>Cnidaria</taxon>
        <taxon>Myxozoa</taxon>
        <taxon>Myxosporea</taxon>
        <taxon>Bivalvulida</taxon>
        <taxon>Platysporina</taxon>
        <taxon>Myxobolidae</taxon>
        <taxon>Thelohanellus</taxon>
    </lineage>
</organism>
<evidence type="ECO:0000313" key="1">
    <source>
        <dbReference type="EMBL" id="KII73780.1"/>
    </source>
</evidence>
<accession>A0A0C2NBQ6</accession>
<comment type="caution">
    <text evidence="1">The sequence shown here is derived from an EMBL/GenBank/DDBJ whole genome shotgun (WGS) entry which is preliminary data.</text>
</comment>